<evidence type="ECO:0000259" key="6">
    <source>
        <dbReference type="Pfam" id="PF21365"/>
    </source>
</evidence>
<dbReference type="OrthoDB" id="10070917at2759"/>
<accession>A0A9P5LC87</accession>
<reference evidence="7" key="1">
    <citation type="submission" date="2020-03" db="EMBL/GenBank/DDBJ databases">
        <title>Draft Genome Sequence of Cylindrodendrum hubeiense.</title>
        <authorList>
            <person name="Buettner E."/>
            <person name="Kellner H."/>
        </authorList>
    </citation>
    <scope>NUCLEOTIDE SEQUENCE</scope>
    <source>
        <strain evidence="7">IHI 201604</strain>
    </source>
</reference>
<dbReference type="Gene3D" id="2.60.40.1760">
    <property type="entry name" value="glycosyl hydrolase (family 31)"/>
    <property type="match status" value="1"/>
</dbReference>
<organism evidence="7 8">
    <name type="scientific">Cylindrodendrum hubeiense</name>
    <dbReference type="NCBI Taxonomy" id="595255"/>
    <lineage>
        <taxon>Eukaryota</taxon>
        <taxon>Fungi</taxon>
        <taxon>Dikarya</taxon>
        <taxon>Ascomycota</taxon>
        <taxon>Pezizomycotina</taxon>
        <taxon>Sordariomycetes</taxon>
        <taxon>Hypocreomycetidae</taxon>
        <taxon>Hypocreales</taxon>
        <taxon>Nectriaceae</taxon>
        <taxon>Cylindrodendrum</taxon>
    </lineage>
</organism>
<dbReference type="Proteomes" id="UP000722485">
    <property type="component" value="Unassembled WGS sequence"/>
</dbReference>
<dbReference type="Pfam" id="PF21365">
    <property type="entry name" value="Glyco_hydro_31_3rd"/>
    <property type="match status" value="1"/>
</dbReference>
<dbReference type="InterPro" id="IPR011013">
    <property type="entry name" value="Gal_mutarotase_sf_dom"/>
</dbReference>
<dbReference type="InterPro" id="IPR017853">
    <property type="entry name" value="GH"/>
</dbReference>
<dbReference type="SUPFAM" id="SSF51445">
    <property type="entry name" value="(Trans)glycosidases"/>
    <property type="match status" value="1"/>
</dbReference>
<evidence type="ECO:0000259" key="5">
    <source>
        <dbReference type="Pfam" id="PF01055"/>
    </source>
</evidence>
<dbReference type="InterPro" id="IPR013780">
    <property type="entry name" value="Glyco_hydro_b"/>
</dbReference>
<dbReference type="Gene3D" id="2.60.40.1180">
    <property type="entry name" value="Golgi alpha-mannosidase II"/>
    <property type="match status" value="2"/>
</dbReference>
<dbReference type="GO" id="GO:0030246">
    <property type="term" value="F:carbohydrate binding"/>
    <property type="evidence" value="ECO:0007669"/>
    <property type="project" value="InterPro"/>
</dbReference>
<evidence type="ECO:0000313" key="8">
    <source>
        <dbReference type="Proteomes" id="UP000722485"/>
    </source>
</evidence>
<gene>
    <name evidence="7" type="ORF">G7Z17_g1681</name>
</gene>
<keyword evidence="8" id="KW-1185">Reference proteome</keyword>
<keyword evidence="4" id="KW-0378">Hydrolase</keyword>
<sequence length="1073" mass="122671">MDEFSATKLRDPYLFIKADDFFQGLDAPSASVNQPASVKYLPGDQLLDDGSKNPACSHGAVFRFNDGSLLLIQFMRPRVWRIRFDKGNEKGSQFTDYNSRTIVQDTLTLLTSTLDAIQGINWAVELVTDPNYYILQSVLNPKTHKRKVEIQLWVQKDPFQIIAVRVLKSELPAEKLPEMQSLDTSTTEKLHLKTVRGEEAAVIWKTKVRGLQYKDSATVLSVEKSATADYMGFGEQGGKDLFKKRTYMNYFNYDNMRYQNVYGRGPLDDREPLYHSEPFWIQVDSHPGYRSQIATFVDNYSHICVDVGVKDENAIRVGTRFNSFHYIVVAGDSMQDLVQLYTSIVGQPKLKPRYVLGYHQGCYGYDNRESVLEAVEEYRKCSFPIDGMHIDVDMQEDYRTFTIDKRDLHFPDPVGMFKALREKGVKCSTNITPYINSLPNAEYSTLNEGLEKGYFIADSRDLDPSAPQAYQQRYLEFGTGTQYFKAPISDRPAYFEPDNYDFSEVFNSKKPFHGGISYGWGNGHPGHYPNLNNEEVRQWWAKQYKYLFECGLDFVWQDMTSPCIAEEYGDMKSLPFRLMLDSDGWSGDPNRAKQKKAIEIWSLYSYNLHKATYKGLNSLDEISPELAWRANRRNFIIGRGSFVGSHRYAGLWTGDNASTWEFLDISVAQVLALGMSGITISGQDVGGFEFMESEHDYPNPELIIRWYCAYSLLPWFRNHYTKKRFWVDGPRQGQMRKDGKLFQEPYAYQRHYDENKDRFQGREGMIYRAVLPICRYYIRLRYSLMQLMYDAMFENIVTGLPIARAMVITDELDRTLFSADNQRFTRSQYMVRNDLLVAPALLPESKRQTRKLYLPYPDKWFAMNLRPDEPIGAALGPVIDGGRRIEYSCLISDQDSQLPYITPMYIREGGIIPKIQVRDYIPDPSLPKQDPNPITLHIYPGKNNSYSMYLDDGISRDSAPASQIPNVGLQYGAGNRSLGDERAADKYCHVLIQQKTTKAVVDDGPSSIIVGTKYTVVFWHDPTANLSSVNVSSASNITKDTNVGYRATIVTLAVADAHTENGVTIQLVHDGST</sequence>
<dbReference type="EC" id="3.2.1.20" evidence="3"/>
<dbReference type="GO" id="GO:0004558">
    <property type="term" value="F:alpha-1,4-glucosidase activity"/>
    <property type="evidence" value="ECO:0007669"/>
    <property type="project" value="UniProtKB-EC"/>
</dbReference>
<comment type="catalytic activity">
    <reaction evidence="1">
        <text>Hydrolysis of terminal, non-reducing (1-&gt;4)-linked alpha-D-glucose residues with release of alpha-D-glucose.</text>
        <dbReference type="EC" id="3.2.1.20"/>
    </reaction>
</comment>
<feature type="domain" description="Glycosyl hydrolase family 31 C-terminal" evidence="6">
    <location>
        <begin position="799"/>
        <end position="912"/>
    </location>
</feature>
<dbReference type="EMBL" id="JAANBB010000015">
    <property type="protein sequence ID" value="KAF7555984.1"/>
    <property type="molecule type" value="Genomic_DNA"/>
</dbReference>
<evidence type="ECO:0000256" key="3">
    <source>
        <dbReference type="ARBA" id="ARBA00012741"/>
    </source>
</evidence>
<evidence type="ECO:0000256" key="4">
    <source>
        <dbReference type="RuleBase" id="RU361185"/>
    </source>
</evidence>
<protein>
    <recommendedName>
        <fullName evidence="3">alpha-glucosidase</fullName>
        <ecNumber evidence="3">3.2.1.20</ecNumber>
    </recommendedName>
</protein>
<comment type="similarity">
    <text evidence="2 4">Belongs to the glycosyl hydrolase 31 family.</text>
</comment>
<name>A0A9P5LC87_9HYPO</name>
<evidence type="ECO:0000313" key="7">
    <source>
        <dbReference type="EMBL" id="KAF7555984.1"/>
    </source>
</evidence>
<dbReference type="Gene3D" id="3.20.20.80">
    <property type="entry name" value="Glycosidases"/>
    <property type="match status" value="2"/>
</dbReference>
<dbReference type="InterPro" id="IPR048395">
    <property type="entry name" value="Glyco_hydro_31_C"/>
</dbReference>
<dbReference type="Pfam" id="PF01055">
    <property type="entry name" value="Glyco_hydro_31_2nd"/>
    <property type="match status" value="1"/>
</dbReference>
<proteinExistence type="inferred from homology"/>
<dbReference type="CDD" id="cd14752">
    <property type="entry name" value="GH31_N"/>
    <property type="match status" value="1"/>
</dbReference>
<feature type="domain" description="Glycoside hydrolase family 31 TIM barrel" evidence="5">
    <location>
        <begin position="348"/>
        <end position="790"/>
    </location>
</feature>
<dbReference type="InterPro" id="IPR000322">
    <property type="entry name" value="Glyco_hydro_31_TIM"/>
</dbReference>
<evidence type="ECO:0000256" key="2">
    <source>
        <dbReference type="ARBA" id="ARBA00007806"/>
    </source>
</evidence>
<dbReference type="PANTHER" id="PTHR22762:SF120">
    <property type="entry name" value="HETEROGLYCAN GLUCOSIDASE 1"/>
    <property type="match status" value="1"/>
</dbReference>
<dbReference type="SUPFAM" id="SSF74650">
    <property type="entry name" value="Galactose mutarotase-like"/>
    <property type="match status" value="1"/>
</dbReference>
<dbReference type="PANTHER" id="PTHR22762">
    <property type="entry name" value="ALPHA-GLUCOSIDASE"/>
    <property type="match status" value="1"/>
</dbReference>
<keyword evidence="4" id="KW-0326">Glycosidase</keyword>
<evidence type="ECO:0000256" key="1">
    <source>
        <dbReference type="ARBA" id="ARBA00001657"/>
    </source>
</evidence>
<dbReference type="GO" id="GO:0005975">
    <property type="term" value="P:carbohydrate metabolic process"/>
    <property type="evidence" value="ECO:0007669"/>
    <property type="project" value="InterPro"/>
</dbReference>
<dbReference type="AlphaFoldDB" id="A0A9P5LC87"/>
<comment type="caution">
    <text evidence="7">The sequence shown here is derived from an EMBL/GenBank/DDBJ whole genome shotgun (WGS) entry which is preliminary data.</text>
</comment>